<dbReference type="EMBL" id="JAGMUU010000013">
    <property type="protein sequence ID" value="KAH7140375.1"/>
    <property type="molecule type" value="Genomic_DNA"/>
</dbReference>
<evidence type="ECO:0000256" key="1">
    <source>
        <dbReference type="ARBA" id="ARBA00004141"/>
    </source>
</evidence>
<evidence type="ECO:0000256" key="7">
    <source>
        <dbReference type="SAM" id="Phobius"/>
    </source>
</evidence>
<dbReference type="AlphaFoldDB" id="A0A9P9J352"/>
<keyword evidence="3 7" id="KW-1133">Transmembrane helix</keyword>
<feature type="transmembrane region" description="Helical" evidence="7">
    <location>
        <begin position="238"/>
        <end position="262"/>
    </location>
</feature>
<feature type="domain" description="Rhodopsin" evidence="8">
    <location>
        <begin position="27"/>
        <end position="263"/>
    </location>
</feature>
<dbReference type="Pfam" id="PF20684">
    <property type="entry name" value="Fung_rhodopsin"/>
    <property type="match status" value="1"/>
</dbReference>
<dbReference type="Proteomes" id="UP000717696">
    <property type="component" value="Unassembled WGS sequence"/>
</dbReference>
<keyword evidence="2 7" id="KW-0812">Transmembrane</keyword>
<feature type="transmembrane region" description="Helical" evidence="7">
    <location>
        <begin position="121"/>
        <end position="142"/>
    </location>
</feature>
<comment type="caution">
    <text evidence="9">The sequence shown here is derived from an EMBL/GenBank/DDBJ whole genome shotgun (WGS) entry which is preliminary data.</text>
</comment>
<gene>
    <name evidence="9" type="ORF">B0J13DRAFT_504558</name>
</gene>
<evidence type="ECO:0000256" key="6">
    <source>
        <dbReference type="SAM" id="MobiDB-lite"/>
    </source>
</evidence>
<evidence type="ECO:0000313" key="10">
    <source>
        <dbReference type="Proteomes" id="UP000717696"/>
    </source>
</evidence>
<evidence type="ECO:0000256" key="2">
    <source>
        <dbReference type="ARBA" id="ARBA00022692"/>
    </source>
</evidence>
<dbReference type="InterPro" id="IPR049326">
    <property type="entry name" value="Rhodopsin_dom_fungi"/>
</dbReference>
<comment type="similarity">
    <text evidence="5">Belongs to the SAT4 family.</text>
</comment>
<evidence type="ECO:0000256" key="3">
    <source>
        <dbReference type="ARBA" id="ARBA00022989"/>
    </source>
</evidence>
<dbReference type="PANTHER" id="PTHR33048">
    <property type="entry name" value="PTH11-LIKE INTEGRAL MEMBRANE PROTEIN (AFU_ORTHOLOGUE AFUA_5G11245)"/>
    <property type="match status" value="1"/>
</dbReference>
<feature type="transmembrane region" description="Helical" evidence="7">
    <location>
        <begin position="200"/>
        <end position="218"/>
    </location>
</feature>
<dbReference type="PANTHER" id="PTHR33048:SF93">
    <property type="entry name" value="INTEGRAL MEMBRANE PROTEIN"/>
    <property type="match status" value="1"/>
</dbReference>
<keyword evidence="4 7" id="KW-0472">Membrane</keyword>
<evidence type="ECO:0000313" key="9">
    <source>
        <dbReference type="EMBL" id="KAH7140375.1"/>
    </source>
</evidence>
<keyword evidence="10" id="KW-1185">Reference proteome</keyword>
<evidence type="ECO:0000256" key="5">
    <source>
        <dbReference type="ARBA" id="ARBA00038359"/>
    </source>
</evidence>
<organism evidence="9 10">
    <name type="scientific">Dactylonectria estremocensis</name>
    <dbReference type="NCBI Taxonomy" id="1079267"/>
    <lineage>
        <taxon>Eukaryota</taxon>
        <taxon>Fungi</taxon>
        <taxon>Dikarya</taxon>
        <taxon>Ascomycota</taxon>
        <taxon>Pezizomycotina</taxon>
        <taxon>Sordariomycetes</taxon>
        <taxon>Hypocreomycetidae</taxon>
        <taxon>Hypocreales</taxon>
        <taxon>Nectriaceae</taxon>
        <taxon>Dactylonectria</taxon>
    </lineage>
</organism>
<feature type="transmembrane region" description="Helical" evidence="7">
    <location>
        <begin position="88"/>
        <end position="109"/>
    </location>
</feature>
<sequence length="351" mass="39268">MMFQQHSEGIVVLAWSLTLLVSVFVALRIYARLVLVSWFGLDDMAYLLAFLFLILFNITFTISIAATQGQGQVPNPDDVVKALFYDGLGINLMAVGMVLAKCSLGFFLLRIVQETRQKAAIWAVMLLLLATSIACCVSFWLQCRPVSYTWDRRIEGAVCNAFFRYCIIAVTSMCVFADFFFVVFPWIVLWKIKMNRRDKILILSSLSLGVFAGGFGVKRTIGVVLTNDAEYAKGTDTVATWSIAEIAVTMVCIGIPVCLPVFRMMLGKRVSNDSNNNNLAARYPSSRSRENELQGDQTSTMTGMARKMGIPWTETVFPLEGEERDDIMFQIESGESREQIVEMVPPERAVS</sequence>
<feature type="region of interest" description="Disordered" evidence="6">
    <location>
        <begin position="277"/>
        <end position="300"/>
    </location>
</feature>
<dbReference type="GO" id="GO:0016020">
    <property type="term" value="C:membrane"/>
    <property type="evidence" value="ECO:0007669"/>
    <property type="project" value="UniProtKB-SubCell"/>
</dbReference>
<feature type="transmembrane region" description="Helical" evidence="7">
    <location>
        <begin position="12"/>
        <end position="33"/>
    </location>
</feature>
<accession>A0A9P9J352</accession>
<evidence type="ECO:0000259" key="8">
    <source>
        <dbReference type="Pfam" id="PF20684"/>
    </source>
</evidence>
<reference evidence="9" key="1">
    <citation type="journal article" date="2021" name="Nat. Commun.">
        <title>Genetic determinants of endophytism in the Arabidopsis root mycobiome.</title>
        <authorList>
            <person name="Mesny F."/>
            <person name="Miyauchi S."/>
            <person name="Thiergart T."/>
            <person name="Pickel B."/>
            <person name="Atanasova L."/>
            <person name="Karlsson M."/>
            <person name="Huettel B."/>
            <person name="Barry K.W."/>
            <person name="Haridas S."/>
            <person name="Chen C."/>
            <person name="Bauer D."/>
            <person name="Andreopoulos W."/>
            <person name="Pangilinan J."/>
            <person name="LaButti K."/>
            <person name="Riley R."/>
            <person name="Lipzen A."/>
            <person name="Clum A."/>
            <person name="Drula E."/>
            <person name="Henrissat B."/>
            <person name="Kohler A."/>
            <person name="Grigoriev I.V."/>
            <person name="Martin F.M."/>
            <person name="Hacquard S."/>
        </authorList>
    </citation>
    <scope>NUCLEOTIDE SEQUENCE</scope>
    <source>
        <strain evidence="9">MPI-CAGE-AT-0021</strain>
    </source>
</reference>
<feature type="transmembrane region" description="Helical" evidence="7">
    <location>
        <begin position="45"/>
        <end position="68"/>
    </location>
</feature>
<comment type="subcellular location">
    <subcellularLocation>
        <location evidence="1">Membrane</location>
        <topology evidence="1">Multi-pass membrane protein</topology>
    </subcellularLocation>
</comment>
<dbReference type="OrthoDB" id="3923077at2759"/>
<evidence type="ECO:0000256" key="4">
    <source>
        <dbReference type="ARBA" id="ARBA00023136"/>
    </source>
</evidence>
<protein>
    <recommendedName>
        <fullName evidence="8">Rhodopsin domain-containing protein</fullName>
    </recommendedName>
</protein>
<dbReference type="InterPro" id="IPR052337">
    <property type="entry name" value="SAT4-like"/>
</dbReference>
<feature type="transmembrane region" description="Helical" evidence="7">
    <location>
        <begin position="162"/>
        <end position="188"/>
    </location>
</feature>
<proteinExistence type="inferred from homology"/>
<name>A0A9P9J352_9HYPO</name>